<dbReference type="GeneTree" id="ENSGT00940000163716"/>
<keyword evidence="10" id="KW-0968">Cytoplasmic vesicle</keyword>
<evidence type="ECO:0000256" key="5">
    <source>
        <dbReference type="ARBA" id="ARBA00022833"/>
    </source>
</evidence>
<dbReference type="InterPro" id="IPR034039">
    <property type="entry name" value="ZnMP_hatching_enz"/>
</dbReference>
<evidence type="ECO:0000256" key="13">
    <source>
        <dbReference type="RuleBase" id="RU361183"/>
    </source>
</evidence>
<keyword evidence="9" id="KW-0325">Glycoprotein</keyword>
<feature type="active site" evidence="12">
    <location>
        <position position="163"/>
    </location>
</feature>
<dbReference type="GO" id="GO:0008270">
    <property type="term" value="F:zinc ion binding"/>
    <property type="evidence" value="ECO:0007669"/>
    <property type="project" value="UniProtKB-UniRule"/>
</dbReference>
<keyword evidence="3 13" id="KW-0732">Signal</keyword>
<accession>A0A3Q2D3F8</accession>
<organism evidence="15 16">
    <name type="scientific">Cyprinodon variegatus</name>
    <name type="common">Sheepshead minnow</name>
    <dbReference type="NCBI Taxonomy" id="28743"/>
    <lineage>
        <taxon>Eukaryota</taxon>
        <taxon>Metazoa</taxon>
        <taxon>Chordata</taxon>
        <taxon>Craniata</taxon>
        <taxon>Vertebrata</taxon>
        <taxon>Euteleostomi</taxon>
        <taxon>Actinopterygii</taxon>
        <taxon>Neopterygii</taxon>
        <taxon>Teleostei</taxon>
        <taxon>Neoteleostei</taxon>
        <taxon>Acanthomorphata</taxon>
        <taxon>Ovalentaria</taxon>
        <taxon>Atherinomorphae</taxon>
        <taxon>Cyprinodontiformes</taxon>
        <taxon>Cyprinodontidae</taxon>
        <taxon>Cyprinodon</taxon>
    </lineage>
</organism>
<keyword evidence="6 12" id="KW-0482">Metalloprotease</keyword>
<dbReference type="PROSITE" id="PS51864">
    <property type="entry name" value="ASTACIN"/>
    <property type="match status" value="1"/>
</dbReference>
<feature type="domain" description="Peptidase M12A" evidence="14">
    <location>
        <begin position="62"/>
        <end position="261"/>
    </location>
</feature>
<comment type="subcellular location">
    <subcellularLocation>
        <location evidence="11">Zymogen granule</location>
    </subcellularLocation>
</comment>
<reference evidence="15" key="1">
    <citation type="submission" date="2025-08" db="UniProtKB">
        <authorList>
            <consortium name="Ensembl"/>
        </authorList>
    </citation>
    <scope>IDENTIFICATION</scope>
</reference>
<name>A0A3Q2D3F8_CYPVA</name>
<evidence type="ECO:0000256" key="9">
    <source>
        <dbReference type="ARBA" id="ARBA00023180"/>
    </source>
</evidence>
<evidence type="ECO:0000259" key="14">
    <source>
        <dbReference type="PROSITE" id="PS51864"/>
    </source>
</evidence>
<evidence type="ECO:0000313" key="16">
    <source>
        <dbReference type="Proteomes" id="UP000265020"/>
    </source>
</evidence>
<dbReference type="InterPro" id="IPR024079">
    <property type="entry name" value="MetalloPept_cat_dom_sf"/>
</dbReference>
<dbReference type="STRING" id="28743.ENSCVAP00000012847"/>
<evidence type="ECO:0000313" key="15">
    <source>
        <dbReference type="Ensembl" id="ENSCVAP00000012847.1"/>
    </source>
</evidence>
<dbReference type="Gene3D" id="3.40.390.10">
    <property type="entry name" value="Collagenase (Catalytic Domain)"/>
    <property type="match status" value="1"/>
</dbReference>
<keyword evidence="5 12" id="KW-0862">Zinc</keyword>
<dbReference type="GO" id="GO:0004222">
    <property type="term" value="F:metalloendopeptidase activity"/>
    <property type="evidence" value="ECO:0007669"/>
    <property type="project" value="UniProtKB-UniRule"/>
</dbReference>
<reference evidence="15" key="2">
    <citation type="submission" date="2025-09" db="UniProtKB">
        <authorList>
            <consortium name="Ensembl"/>
        </authorList>
    </citation>
    <scope>IDENTIFICATION</scope>
</reference>
<dbReference type="SUPFAM" id="SSF55486">
    <property type="entry name" value="Metalloproteases ('zincins'), catalytic domain"/>
    <property type="match status" value="1"/>
</dbReference>
<evidence type="ECO:0000256" key="11">
    <source>
        <dbReference type="ARBA" id="ARBA00024324"/>
    </source>
</evidence>
<evidence type="ECO:0000256" key="2">
    <source>
        <dbReference type="ARBA" id="ARBA00022723"/>
    </source>
</evidence>
<evidence type="ECO:0000256" key="4">
    <source>
        <dbReference type="ARBA" id="ARBA00022801"/>
    </source>
</evidence>
<dbReference type="Proteomes" id="UP000265020">
    <property type="component" value="Unassembled WGS sequence"/>
</dbReference>
<keyword evidence="4 12" id="KW-0378">Hydrolase</keyword>
<keyword evidence="1 12" id="KW-0645">Protease</keyword>
<evidence type="ECO:0000256" key="6">
    <source>
        <dbReference type="ARBA" id="ARBA00023049"/>
    </source>
</evidence>
<evidence type="ECO:0000256" key="3">
    <source>
        <dbReference type="ARBA" id="ARBA00022729"/>
    </source>
</evidence>
<feature type="binding site" evidence="12">
    <location>
        <position position="162"/>
    </location>
    <ligand>
        <name>Zn(2+)</name>
        <dbReference type="ChEBI" id="CHEBI:29105"/>
        <note>catalytic</note>
    </ligand>
</feature>
<evidence type="ECO:0000256" key="10">
    <source>
        <dbReference type="ARBA" id="ARBA00023329"/>
    </source>
</evidence>
<dbReference type="Pfam" id="PF01400">
    <property type="entry name" value="Astacin"/>
    <property type="match status" value="1"/>
</dbReference>
<dbReference type="GO" id="GO:0042588">
    <property type="term" value="C:zymogen granule"/>
    <property type="evidence" value="ECO:0007669"/>
    <property type="project" value="UniProtKB-SubCell"/>
</dbReference>
<feature type="signal peptide" evidence="13">
    <location>
        <begin position="1"/>
        <end position="23"/>
    </location>
</feature>
<feature type="binding site" evidence="12">
    <location>
        <position position="166"/>
    </location>
    <ligand>
        <name>Zn(2+)</name>
        <dbReference type="ChEBI" id="CHEBI:29105"/>
        <note>catalytic</note>
    </ligand>
</feature>
<keyword evidence="2 12" id="KW-0479">Metal-binding</keyword>
<dbReference type="PANTHER" id="PTHR10127:SF839">
    <property type="entry name" value="HATCHING ENZYME 1.2-RELATED"/>
    <property type="match status" value="1"/>
</dbReference>
<dbReference type="Ensembl" id="ENSCVAT00000020194.1">
    <property type="protein sequence ID" value="ENSCVAP00000012847.1"/>
    <property type="gene ID" value="ENSCVAG00000015545.1"/>
</dbReference>
<dbReference type="PANTHER" id="PTHR10127">
    <property type="entry name" value="DISCOIDIN, CUB, EGF, LAMININ , AND ZINC METALLOPROTEASE DOMAIN CONTAINING"/>
    <property type="match status" value="1"/>
</dbReference>
<evidence type="ECO:0000256" key="12">
    <source>
        <dbReference type="PROSITE-ProRule" id="PRU01211"/>
    </source>
</evidence>
<feature type="chain" id="PRO_5018380459" description="Metalloendopeptidase" evidence="13">
    <location>
        <begin position="24"/>
        <end position="265"/>
    </location>
</feature>
<dbReference type="GO" id="GO:0006508">
    <property type="term" value="P:proteolysis"/>
    <property type="evidence" value="ECO:0007669"/>
    <property type="project" value="UniProtKB-KW"/>
</dbReference>
<evidence type="ECO:0000256" key="7">
    <source>
        <dbReference type="ARBA" id="ARBA00023145"/>
    </source>
</evidence>
<dbReference type="FunFam" id="3.40.390.10:FF:000040">
    <property type="entry name" value="Metalloendopeptidase"/>
    <property type="match status" value="1"/>
</dbReference>
<sequence length="265" mass="30522">KKMDHRAMLLLLLLSALCNACTAEDLVINSEKEDISTTILRMNNGSNDMLLEGDIFVPKTRNAMKCLNQQYSCRWDKASNGNVEIPYVISNDYDHTERNEILRAMKGFQDKTCIRFVPRRQERAYLSLEPNFGCFSVVGRSGDRQVVSLQKFGCVHYGIIQHELLHALGFLHEHTRSDRDQYVRINWDNIQTHYVNNFVKKDTENLTPYDYSSVMHYGKTAFGKMGAETITPIPNPNIPLGQREGMNDSDILRVNKLYKCWSYIG</sequence>
<dbReference type="InterPro" id="IPR006026">
    <property type="entry name" value="Peptidase_Metallo"/>
</dbReference>
<proteinExistence type="predicted"/>
<comment type="caution">
    <text evidence="12">Lacks conserved residue(s) required for the propagation of feature annotation.</text>
</comment>
<comment type="cofactor">
    <cofactor evidence="12 13">
        <name>Zn(2+)</name>
        <dbReference type="ChEBI" id="CHEBI:29105"/>
    </cofactor>
    <text evidence="12 13">Binds 1 zinc ion per subunit.</text>
</comment>
<dbReference type="EC" id="3.4.24.-" evidence="13"/>
<feature type="binding site" evidence="12">
    <location>
        <position position="172"/>
    </location>
    <ligand>
        <name>Zn(2+)</name>
        <dbReference type="ChEBI" id="CHEBI:29105"/>
        <note>catalytic</note>
    </ligand>
</feature>
<evidence type="ECO:0000256" key="1">
    <source>
        <dbReference type="ARBA" id="ARBA00022670"/>
    </source>
</evidence>
<evidence type="ECO:0000256" key="8">
    <source>
        <dbReference type="ARBA" id="ARBA00023157"/>
    </source>
</evidence>
<dbReference type="InterPro" id="IPR001506">
    <property type="entry name" value="Peptidase_M12A"/>
</dbReference>
<dbReference type="AlphaFoldDB" id="A0A3Q2D3F8"/>
<dbReference type="SMART" id="SM00235">
    <property type="entry name" value="ZnMc"/>
    <property type="match status" value="1"/>
</dbReference>
<dbReference type="PRINTS" id="PR00480">
    <property type="entry name" value="ASTACIN"/>
</dbReference>
<protein>
    <recommendedName>
        <fullName evidence="13">Metalloendopeptidase</fullName>
        <ecNumber evidence="13">3.4.24.-</ecNumber>
    </recommendedName>
</protein>
<keyword evidence="16" id="KW-1185">Reference proteome</keyword>
<keyword evidence="8" id="KW-1015">Disulfide bond</keyword>
<dbReference type="CDD" id="cd04283">
    <property type="entry name" value="ZnMc_hatching_enzyme"/>
    <property type="match status" value="1"/>
</dbReference>
<keyword evidence="7" id="KW-0865">Zymogen</keyword>